<evidence type="ECO:0000256" key="1">
    <source>
        <dbReference type="ARBA" id="ARBA00023186"/>
    </source>
</evidence>
<dbReference type="InterPro" id="IPR037124">
    <property type="entry name" value="Chaperonin_GroES_sf"/>
</dbReference>
<keyword evidence="1" id="KW-0143">Chaperone</keyword>
<dbReference type="Gene3D" id="2.30.33.40">
    <property type="entry name" value="GroES chaperonin"/>
    <property type="match status" value="1"/>
</dbReference>
<proteinExistence type="predicted"/>
<dbReference type="AlphaFoldDB" id="A0A381Z239"/>
<dbReference type="SUPFAM" id="SSF50129">
    <property type="entry name" value="GroES-like"/>
    <property type="match status" value="1"/>
</dbReference>
<organism evidence="2">
    <name type="scientific">marine metagenome</name>
    <dbReference type="NCBI Taxonomy" id="408172"/>
    <lineage>
        <taxon>unclassified sequences</taxon>
        <taxon>metagenomes</taxon>
        <taxon>ecological metagenomes</taxon>
    </lineage>
</organism>
<evidence type="ECO:0008006" key="3">
    <source>
        <dbReference type="Google" id="ProtNLM"/>
    </source>
</evidence>
<sequence>MKERLRPLKDNVILTNLETGERVSAGGIVIPDDDGKSSGVRARWGQVYAVGPKQKDVKVGDWVLMQHGRWTKGADLKLEGSEKFRFWKADPKGMLGISTIGKPPNISVQTIVNS</sequence>
<gene>
    <name evidence="2" type="ORF">METZ01_LOCUS136103</name>
</gene>
<protein>
    <recommendedName>
        <fullName evidence="3">10 kDa chaperonin</fullName>
    </recommendedName>
</protein>
<name>A0A381Z239_9ZZZZ</name>
<accession>A0A381Z239</accession>
<dbReference type="Pfam" id="PF00166">
    <property type="entry name" value="Cpn10"/>
    <property type="match status" value="1"/>
</dbReference>
<evidence type="ECO:0000313" key="2">
    <source>
        <dbReference type="EMBL" id="SVA83249.1"/>
    </source>
</evidence>
<dbReference type="GO" id="GO:0044183">
    <property type="term" value="F:protein folding chaperone"/>
    <property type="evidence" value="ECO:0007669"/>
    <property type="project" value="InterPro"/>
</dbReference>
<dbReference type="InterPro" id="IPR020818">
    <property type="entry name" value="Chaperonin_GroES"/>
</dbReference>
<dbReference type="SMART" id="SM00883">
    <property type="entry name" value="Cpn10"/>
    <property type="match status" value="1"/>
</dbReference>
<dbReference type="GO" id="GO:0005524">
    <property type="term" value="F:ATP binding"/>
    <property type="evidence" value="ECO:0007669"/>
    <property type="project" value="InterPro"/>
</dbReference>
<dbReference type="CDD" id="cd00320">
    <property type="entry name" value="cpn10"/>
    <property type="match status" value="1"/>
</dbReference>
<dbReference type="EMBL" id="UINC01019639">
    <property type="protein sequence ID" value="SVA83249.1"/>
    <property type="molecule type" value="Genomic_DNA"/>
</dbReference>
<dbReference type="InterPro" id="IPR011032">
    <property type="entry name" value="GroES-like_sf"/>
</dbReference>
<reference evidence="2" key="1">
    <citation type="submission" date="2018-05" db="EMBL/GenBank/DDBJ databases">
        <authorList>
            <person name="Lanie J.A."/>
            <person name="Ng W.-L."/>
            <person name="Kazmierczak K.M."/>
            <person name="Andrzejewski T.M."/>
            <person name="Davidsen T.M."/>
            <person name="Wayne K.J."/>
            <person name="Tettelin H."/>
            <person name="Glass J.I."/>
            <person name="Rusch D."/>
            <person name="Podicherti R."/>
            <person name="Tsui H.-C.T."/>
            <person name="Winkler M.E."/>
        </authorList>
    </citation>
    <scope>NUCLEOTIDE SEQUENCE</scope>
</reference>